<proteinExistence type="predicted"/>
<protein>
    <submittedName>
        <fullName evidence="1">Uncharacterized protein</fullName>
    </submittedName>
</protein>
<accession>A0A420I3A1</accession>
<dbReference type="Proteomes" id="UP000286134">
    <property type="component" value="Unassembled WGS sequence"/>
</dbReference>
<keyword evidence="2" id="KW-1185">Reference proteome</keyword>
<reference evidence="1 2" key="1">
    <citation type="journal article" date="2018" name="BMC Genomics">
        <title>Comparative genome analyses reveal sequence features reflecting distinct modes of host-adaptation between dicot and monocot powdery mildew.</title>
        <authorList>
            <person name="Wu Y."/>
            <person name="Ma X."/>
            <person name="Pan Z."/>
            <person name="Kale S.D."/>
            <person name="Song Y."/>
            <person name="King H."/>
            <person name="Zhang Q."/>
            <person name="Presley C."/>
            <person name="Deng X."/>
            <person name="Wei C.I."/>
            <person name="Xiao S."/>
        </authorList>
    </citation>
    <scope>NUCLEOTIDE SEQUENCE [LARGE SCALE GENOMIC DNA]</scope>
    <source>
        <strain evidence="1">UMSG2</strain>
    </source>
</reference>
<evidence type="ECO:0000313" key="1">
    <source>
        <dbReference type="EMBL" id="RKF64147.1"/>
    </source>
</evidence>
<comment type="caution">
    <text evidence="1">The sequence shown here is derived from an EMBL/GenBank/DDBJ whole genome shotgun (WGS) entry which is preliminary data.</text>
</comment>
<gene>
    <name evidence="1" type="ORF">OnM2_020042</name>
</gene>
<organism evidence="1 2">
    <name type="scientific">Erysiphe neolycopersici</name>
    <dbReference type="NCBI Taxonomy" id="212602"/>
    <lineage>
        <taxon>Eukaryota</taxon>
        <taxon>Fungi</taxon>
        <taxon>Dikarya</taxon>
        <taxon>Ascomycota</taxon>
        <taxon>Pezizomycotina</taxon>
        <taxon>Leotiomycetes</taxon>
        <taxon>Erysiphales</taxon>
        <taxon>Erysiphaceae</taxon>
        <taxon>Erysiphe</taxon>
    </lineage>
</organism>
<evidence type="ECO:0000313" key="2">
    <source>
        <dbReference type="Proteomes" id="UP000286134"/>
    </source>
</evidence>
<dbReference type="AlphaFoldDB" id="A0A420I3A1"/>
<sequence>MSMKKNRKKNIDKVYKLILDLQSILLSQIGRGIRHSTHIIVHTSCHHFALKEKNFLRSSDCKQNVPMNDLGINHLENAENNTKNRIISDKVQIHMYFSEFLGDIETVIRAFIPSRLDSPNTNPVSSSRCPVGKNDWALDITDTGLVMVD</sequence>
<name>A0A420I3A1_9PEZI</name>
<dbReference type="EMBL" id="MCFK01002094">
    <property type="protein sequence ID" value="RKF64147.1"/>
    <property type="molecule type" value="Genomic_DNA"/>
</dbReference>